<dbReference type="RefSeq" id="WP_079536117.1">
    <property type="nucleotide sequence ID" value="NZ_LT670844.1"/>
</dbReference>
<gene>
    <name evidence="2" type="ORF">SAMN05444159_0154</name>
</gene>
<name>A0A1M6HYH9_9BRAD</name>
<dbReference type="EMBL" id="LT670844">
    <property type="protein sequence ID" value="SHJ27193.1"/>
    <property type="molecule type" value="Genomic_DNA"/>
</dbReference>
<accession>A0A1M6HYH9</accession>
<dbReference type="AlphaFoldDB" id="A0A1M6HYH9"/>
<evidence type="ECO:0000313" key="3">
    <source>
        <dbReference type="Proteomes" id="UP000189935"/>
    </source>
</evidence>
<keyword evidence="1" id="KW-0175">Coiled coil</keyword>
<dbReference type="OrthoDB" id="8252243at2"/>
<feature type="coiled-coil region" evidence="1">
    <location>
        <begin position="2"/>
        <end position="29"/>
    </location>
</feature>
<dbReference type="Proteomes" id="UP000189935">
    <property type="component" value="Chromosome I"/>
</dbReference>
<reference evidence="2 3" key="1">
    <citation type="submission" date="2016-11" db="EMBL/GenBank/DDBJ databases">
        <authorList>
            <person name="Jaros S."/>
            <person name="Januszkiewicz K."/>
            <person name="Wedrychowicz H."/>
        </authorList>
    </citation>
    <scope>NUCLEOTIDE SEQUENCE [LARGE SCALE GENOMIC DNA]</scope>
    <source>
        <strain evidence="2 3">GAS499</strain>
    </source>
</reference>
<organism evidence="2 3">
    <name type="scientific">Bradyrhizobium lablabi</name>
    <dbReference type="NCBI Taxonomy" id="722472"/>
    <lineage>
        <taxon>Bacteria</taxon>
        <taxon>Pseudomonadati</taxon>
        <taxon>Pseudomonadota</taxon>
        <taxon>Alphaproteobacteria</taxon>
        <taxon>Hyphomicrobiales</taxon>
        <taxon>Nitrobacteraceae</taxon>
        <taxon>Bradyrhizobium</taxon>
    </lineage>
</organism>
<protein>
    <submittedName>
        <fullName evidence="2">Uncharacterized protein</fullName>
    </submittedName>
</protein>
<evidence type="ECO:0000313" key="2">
    <source>
        <dbReference type="EMBL" id="SHJ27193.1"/>
    </source>
</evidence>
<sequence>MATELQTKVEQYETKAAQCEERARQATDGPQRAFYEVLARYYGKLATDFRQVIEKRKAA</sequence>
<evidence type="ECO:0000256" key="1">
    <source>
        <dbReference type="SAM" id="Coils"/>
    </source>
</evidence>
<proteinExistence type="predicted"/>